<dbReference type="InterPro" id="IPR050321">
    <property type="entry name" value="Glycosyltr_2/OpgH_subfam"/>
</dbReference>
<feature type="transmembrane region" description="Helical" evidence="7">
    <location>
        <begin position="438"/>
        <end position="456"/>
    </location>
</feature>
<feature type="transmembrane region" description="Helical" evidence="7">
    <location>
        <begin position="90"/>
        <end position="111"/>
    </location>
</feature>
<feature type="transmembrane region" description="Helical" evidence="7">
    <location>
        <begin position="60"/>
        <end position="78"/>
    </location>
</feature>
<keyword evidence="6 7" id="KW-0472">Membrane</keyword>
<feature type="transmembrane region" description="Helical" evidence="7">
    <location>
        <begin position="476"/>
        <end position="493"/>
    </location>
</feature>
<reference evidence="10" key="1">
    <citation type="submission" date="2015-02" db="EMBL/GenBank/DDBJ databases">
        <title>Draft Genome of Frankia sp. CpI1-S.</title>
        <authorList>
            <person name="Oshone R.T."/>
            <person name="Ngom M."/>
            <person name="Ghodhbane-Gtari F."/>
            <person name="Gtari M."/>
            <person name="Morris K."/>
            <person name="Thomas K."/>
            <person name="Sen A."/>
            <person name="Tisa L.S."/>
        </authorList>
    </citation>
    <scope>NUCLEOTIDE SEQUENCE [LARGE SCALE GENOMIC DNA]</scope>
    <source>
        <strain evidence="10">CpI1-S</strain>
    </source>
</reference>
<dbReference type="GO" id="GO:0016758">
    <property type="term" value="F:hexosyltransferase activity"/>
    <property type="evidence" value="ECO:0007669"/>
    <property type="project" value="TreeGrafter"/>
</dbReference>
<feature type="domain" description="Glycosyltransferase 2-like" evidence="8">
    <location>
        <begin position="238"/>
        <end position="441"/>
    </location>
</feature>
<dbReference type="EMBL" id="JYFN01000024">
    <property type="protein sequence ID" value="KJE22364.1"/>
    <property type="molecule type" value="Genomic_DNA"/>
</dbReference>
<feature type="transmembrane region" description="Helical" evidence="7">
    <location>
        <begin position="586"/>
        <end position="611"/>
    </location>
</feature>
<dbReference type="PANTHER" id="PTHR43867">
    <property type="entry name" value="CELLULOSE SYNTHASE CATALYTIC SUBUNIT A [UDP-FORMING]"/>
    <property type="match status" value="1"/>
</dbReference>
<dbReference type="GO" id="GO:0005886">
    <property type="term" value="C:plasma membrane"/>
    <property type="evidence" value="ECO:0007669"/>
    <property type="project" value="TreeGrafter"/>
</dbReference>
<evidence type="ECO:0000256" key="2">
    <source>
        <dbReference type="ARBA" id="ARBA00022676"/>
    </source>
</evidence>
<name>A0A0D8BEH6_9ACTN</name>
<keyword evidence="5 7" id="KW-1133">Transmembrane helix</keyword>
<dbReference type="InterPro" id="IPR001173">
    <property type="entry name" value="Glyco_trans_2-like"/>
</dbReference>
<evidence type="ECO:0000256" key="6">
    <source>
        <dbReference type="ARBA" id="ARBA00023136"/>
    </source>
</evidence>
<feature type="transmembrane region" description="Helical" evidence="7">
    <location>
        <begin position="519"/>
        <end position="538"/>
    </location>
</feature>
<keyword evidence="4 7" id="KW-0812">Transmembrane</keyword>
<accession>A0A0D8BEH6</accession>
<evidence type="ECO:0000256" key="4">
    <source>
        <dbReference type="ARBA" id="ARBA00022692"/>
    </source>
</evidence>
<reference evidence="9 10" key="2">
    <citation type="journal article" date="2016" name="Genome Announc.">
        <title>Permanent Draft Genome Sequences for Two Variants of Frankia sp. Strain CpI1, the First Frankia Strain Isolated from Root Nodules of Comptonia peregrina.</title>
        <authorList>
            <person name="Oshone R."/>
            <person name="Hurst S.G.IV."/>
            <person name="Abebe-Akele F."/>
            <person name="Simpson S."/>
            <person name="Morris K."/>
            <person name="Thomas W.K."/>
            <person name="Tisa L.S."/>
        </authorList>
    </citation>
    <scope>NUCLEOTIDE SEQUENCE [LARGE SCALE GENOMIC DNA]</scope>
    <source>
        <strain evidence="10">CpI1-S</strain>
    </source>
</reference>
<dbReference type="PANTHER" id="PTHR43867:SF2">
    <property type="entry name" value="CELLULOSE SYNTHASE CATALYTIC SUBUNIT A [UDP-FORMING]"/>
    <property type="match status" value="1"/>
</dbReference>
<evidence type="ECO:0000256" key="3">
    <source>
        <dbReference type="ARBA" id="ARBA00022679"/>
    </source>
</evidence>
<feature type="transmembrane region" description="Helical" evidence="7">
    <location>
        <begin position="408"/>
        <end position="426"/>
    </location>
</feature>
<comment type="subcellular location">
    <subcellularLocation>
        <location evidence="1">Membrane</location>
        <topology evidence="1">Multi-pass membrane protein</topology>
    </subcellularLocation>
</comment>
<organism evidence="9 10">
    <name type="scientific">Frankia torreyi</name>
    <dbReference type="NCBI Taxonomy" id="1856"/>
    <lineage>
        <taxon>Bacteria</taxon>
        <taxon>Bacillati</taxon>
        <taxon>Actinomycetota</taxon>
        <taxon>Actinomycetes</taxon>
        <taxon>Frankiales</taxon>
        <taxon>Frankiaceae</taxon>
        <taxon>Frankia</taxon>
    </lineage>
</organism>
<gene>
    <name evidence="9" type="ORF">FF36_03236</name>
</gene>
<evidence type="ECO:0000313" key="9">
    <source>
        <dbReference type="EMBL" id="KJE22364.1"/>
    </source>
</evidence>
<protein>
    <submittedName>
        <fullName evidence="9">Glycosyl transferase</fullName>
    </submittedName>
</protein>
<dbReference type="Pfam" id="PF13632">
    <property type="entry name" value="Glyco_trans_2_3"/>
    <property type="match status" value="1"/>
</dbReference>
<keyword evidence="3 9" id="KW-0808">Transferase</keyword>
<evidence type="ECO:0000259" key="8">
    <source>
        <dbReference type="Pfam" id="PF13632"/>
    </source>
</evidence>
<dbReference type="Gene3D" id="3.90.550.10">
    <property type="entry name" value="Spore Coat Polysaccharide Biosynthesis Protein SpsA, Chain A"/>
    <property type="match status" value="1"/>
</dbReference>
<keyword evidence="2" id="KW-0328">Glycosyltransferase</keyword>
<dbReference type="AlphaFoldDB" id="A0A0D8BEH6"/>
<comment type="caution">
    <text evidence="9">The sequence shown here is derived from an EMBL/GenBank/DDBJ whole genome shotgun (WGS) entry which is preliminary data.</text>
</comment>
<feature type="transmembrane region" description="Helical" evidence="7">
    <location>
        <begin position="544"/>
        <end position="565"/>
    </location>
</feature>
<evidence type="ECO:0000313" key="10">
    <source>
        <dbReference type="Proteomes" id="UP000032545"/>
    </source>
</evidence>
<evidence type="ECO:0000256" key="5">
    <source>
        <dbReference type="ARBA" id="ARBA00022989"/>
    </source>
</evidence>
<dbReference type="Proteomes" id="UP000032545">
    <property type="component" value="Unassembled WGS sequence"/>
</dbReference>
<keyword evidence="10" id="KW-1185">Reference proteome</keyword>
<sequence length="617" mass="69291">MRSPLRGENATAFLADGVGQLTMPLEYRPSAPRRAEVAPGQSEIRVQSTSPMSRRQRRQYWLIVAGWILAVLFFWVWWLRGDHVGSLPLFILMSFSFFYVGVLLSSMYMLFVGHMRRPTPIPVAHAERAAPIGRVAVLSLTVPGSESLDIVRRQLVAMSRISYPHDSWILVDKISSPEIEALARSMGVKYFSRHDEARWGKVGVAGWNRRFPPFKRKTKAGNVNSWLDAYGHNYSHFTQLDIDHIPNPDYLDRVLGYFADSKVKWVQAPSVYGNFTHWTARGAAEQELGLQGPLQMGFYGFSRTPFIIGSHCTYDTAAIREIGGFQPTRAEDHLDTVCLAARGYQGVFVPDILAVGDGPETFETYLSQQFAWAYSMIEVLLRHTPRLLRQYKPRQAMQFLFAQTWYTFWSLSMLILFTLPLISLCLNQRIAKVHYLDFVGHSFPMTAMAAAIWLWSRPWHLPAGVRLTWRGMVLHAARWIIVLSALVQVVLRVKKPYMITKKGVDGDGNAISLRMVAPYIAMVILPLAACWCYLAAYGPGSNEGYLLFALQDALVFLLVLIFVILQEVRATPGGSSQLTVRLRRQAAPLLTTAVLAVATAITAAACSMPIWGALSST</sequence>
<evidence type="ECO:0000256" key="1">
    <source>
        <dbReference type="ARBA" id="ARBA00004141"/>
    </source>
</evidence>
<dbReference type="SUPFAM" id="SSF53448">
    <property type="entry name" value="Nucleotide-diphospho-sugar transferases"/>
    <property type="match status" value="1"/>
</dbReference>
<dbReference type="PATRIC" id="fig|1502723.3.peg.2647"/>
<evidence type="ECO:0000256" key="7">
    <source>
        <dbReference type="SAM" id="Phobius"/>
    </source>
</evidence>
<dbReference type="InterPro" id="IPR029044">
    <property type="entry name" value="Nucleotide-diphossugar_trans"/>
</dbReference>
<proteinExistence type="predicted"/>